<keyword evidence="3" id="KW-0479">Metal-binding</keyword>
<proteinExistence type="predicted"/>
<reference evidence="7 8" key="1">
    <citation type="journal article" date="2021" name="BMC Biol.">
        <title>Horizontally acquired antibacterial genes associated with adaptive radiation of ladybird beetles.</title>
        <authorList>
            <person name="Li H.S."/>
            <person name="Tang X.F."/>
            <person name="Huang Y.H."/>
            <person name="Xu Z.Y."/>
            <person name="Chen M.L."/>
            <person name="Du X.Y."/>
            <person name="Qiu B.Y."/>
            <person name="Chen P.T."/>
            <person name="Zhang W."/>
            <person name="Slipinski A."/>
            <person name="Escalona H.E."/>
            <person name="Waterhouse R.M."/>
            <person name="Zwick A."/>
            <person name="Pang H."/>
        </authorList>
    </citation>
    <scope>NUCLEOTIDE SEQUENCE [LARGE SCALE GENOMIC DNA]</scope>
    <source>
        <strain evidence="7">SYSU2018</strain>
    </source>
</reference>
<protein>
    <recommendedName>
        <fullName evidence="6">EF-hand domain-containing protein</fullName>
    </recommendedName>
</protein>
<dbReference type="SMART" id="SM00054">
    <property type="entry name" value="EFh"/>
    <property type="match status" value="3"/>
</dbReference>
<sequence length="123" mass="14420">MFDRTNQGRISFEDFSALWKYVIDWQNCFRSFDRDNSGNIDRNEMNTALVSFGYRLSDGLVETLIKKFDRHGKGTILFDDFIQCCITLHTLTAAFRQLDTDQDGVIQIHYDQFLSMVFSLKLK</sequence>
<feature type="domain" description="EF-hand" evidence="6">
    <location>
        <begin position="20"/>
        <end position="55"/>
    </location>
</feature>
<dbReference type="Pfam" id="PF13499">
    <property type="entry name" value="EF-hand_7"/>
    <property type="match status" value="1"/>
</dbReference>
<dbReference type="PANTHER" id="PTHR46212:SF9">
    <property type="entry name" value="PROGRAMMED CELL DEATH PROTEIN 6"/>
    <property type="match status" value="1"/>
</dbReference>
<evidence type="ECO:0000256" key="1">
    <source>
        <dbReference type="ARBA" id="ARBA00004496"/>
    </source>
</evidence>
<accession>A0ABD2MKL9</accession>
<dbReference type="PROSITE" id="PS50222">
    <property type="entry name" value="EF_HAND_2"/>
    <property type="match status" value="3"/>
</dbReference>
<dbReference type="InterPro" id="IPR018247">
    <property type="entry name" value="EF_Hand_1_Ca_BS"/>
</dbReference>
<evidence type="ECO:0000313" key="7">
    <source>
        <dbReference type="EMBL" id="KAL3266882.1"/>
    </source>
</evidence>
<name>A0ABD2MKL9_9CUCU</name>
<dbReference type="GO" id="GO:0005737">
    <property type="term" value="C:cytoplasm"/>
    <property type="evidence" value="ECO:0007669"/>
    <property type="project" value="UniProtKB-SubCell"/>
</dbReference>
<keyword evidence="2" id="KW-0963">Cytoplasm</keyword>
<dbReference type="GO" id="GO:0048306">
    <property type="term" value="F:calcium-dependent protein binding"/>
    <property type="evidence" value="ECO:0007669"/>
    <property type="project" value="UniProtKB-ARBA"/>
</dbReference>
<comment type="subcellular location">
    <subcellularLocation>
        <location evidence="1">Cytoplasm</location>
    </subcellularLocation>
</comment>
<keyword evidence="4" id="KW-0677">Repeat</keyword>
<feature type="domain" description="EF-hand" evidence="6">
    <location>
        <begin position="93"/>
        <end position="123"/>
    </location>
</feature>
<dbReference type="Gene3D" id="1.10.238.10">
    <property type="entry name" value="EF-hand"/>
    <property type="match status" value="1"/>
</dbReference>
<dbReference type="InterPro" id="IPR011992">
    <property type="entry name" value="EF-hand-dom_pair"/>
</dbReference>
<feature type="domain" description="EF-hand" evidence="6">
    <location>
        <begin position="56"/>
        <end position="91"/>
    </location>
</feature>
<evidence type="ECO:0000256" key="2">
    <source>
        <dbReference type="ARBA" id="ARBA00022490"/>
    </source>
</evidence>
<dbReference type="InterPro" id="IPR002048">
    <property type="entry name" value="EF_hand_dom"/>
</dbReference>
<keyword evidence="8" id="KW-1185">Reference proteome</keyword>
<dbReference type="PANTHER" id="PTHR46212">
    <property type="entry name" value="PEFLIN"/>
    <property type="match status" value="1"/>
</dbReference>
<evidence type="ECO:0000259" key="6">
    <source>
        <dbReference type="PROSITE" id="PS50222"/>
    </source>
</evidence>
<dbReference type="AlphaFoldDB" id="A0ABD2MKL9"/>
<evidence type="ECO:0000256" key="3">
    <source>
        <dbReference type="ARBA" id="ARBA00022723"/>
    </source>
</evidence>
<dbReference type="Pfam" id="PF13202">
    <property type="entry name" value="EF-hand_5"/>
    <property type="match status" value="1"/>
</dbReference>
<organism evidence="7 8">
    <name type="scientific">Cryptolaemus montrouzieri</name>
    <dbReference type="NCBI Taxonomy" id="559131"/>
    <lineage>
        <taxon>Eukaryota</taxon>
        <taxon>Metazoa</taxon>
        <taxon>Ecdysozoa</taxon>
        <taxon>Arthropoda</taxon>
        <taxon>Hexapoda</taxon>
        <taxon>Insecta</taxon>
        <taxon>Pterygota</taxon>
        <taxon>Neoptera</taxon>
        <taxon>Endopterygota</taxon>
        <taxon>Coleoptera</taxon>
        <taxon>Polyphaga</taxon>
        <taxon>Cucujiformia</taxon>
        <taxon>Coccinelloidea</taxon>
        <taxon>Coccinellidae</taxon>
        <taxon>Scymninae</taxon>
        <taxon>Scymnini</taxon>
        <taxon>Cryptolaemus</taxon>
    </lineage>
</organism>
<evidence type="ECO:0000313" key="8">
    <source>
        <dbReference type="Proteomes" id="UP001516400"/>
    </source>
</evidence>
<comment type="caution">
    <text evidence="7">The sequence shown here is derived from an EMBL/GenBank/DDBJ whole genome shotgun (WGS) entry which is preliminary data.</text>
</comment>
<dbReference type="EMBL" id="JABFTP020000001">
    <property type="protein sequence ID" value="KAL3266882.1"/>
    <property type="molecule type" value="Genomic_DNA"/>
</dbReference>
<evidence type="ECO:0000256" key="5">
    <source>
        <dbReference type="ARBA" id="ARBA00022837"/>
    </source>
</evidence>
<gene>
    <name evidence="7" type="ORF">HHI36_011033</name>
</gene>
<dbReference type="Proteomes" id="UP001516400">
    <property type="component" value="Unassembled WGS sequence"/>
</dbReference>
<dbReference type="InterPro" id="IPR051426">
    <property type="entry name" value="Peflin/Sorcin_CaBP"/>
</dbReference>
<evidence type="ECO:0000256" key="4">
    <source>
        <dbReference type="ARBA" id="ARBA00022737"/>
    </source>
</evidence>
<keyword evidence="5" id="KW-0106">Calcium</keyword>
<dbReference type="PROSITE" id="PS00018">
    <property type="entry name" value="EF_HAND_1"/>
    <property type="match status" value="1"/>
</dbReference>
<dbReference type="GO" id="GO:0005509">
    <property type="term" value="F:calcium ion binding"/>
    <property type="evidence" value="ECO:0007669"/>
    <property type="project" value="UniProtKB-ARBA"/>
</dbReference>
<dbReference type="SUPFAM" id="SSF47473">
    <property type="entry name" value="EF-hand"/>
    <property type="match status" value="1"/>
</dbReference>